<feature type="compositionally biased region" description="Basic and acidic residues" evidence="1">
    <location>
        <begin position="51"/>
        <end position="66"/>
    </location>
</feature>
<evidence type="ECO:0000313" key="3">
    <source>
        <dbReference type="Proteomes" id="UP000196816"/>
    </source>
</evidence>
<evidence type="ECO:0000256" key="1">
    <source>
        <dbReference type="SAM" id="MobiDB-lite"/>
    </source>
</evidence>
<dbReference type="Proteomes" id="UP000196816">
    <property type="component" value="Plasmid pAP1468-3"/>
</dbReference>
<dbReference type="EMBL" id="CP021925">
    <property type="protein sequence ID" value="ASC07541.1"/>
    <property type="molecule type" value="Genomic_DNA"/>
</dbReference>
<proteinExistence type="predicted"/>
<feature type="region of interest" description="Disordered" evidence="1">
    <location>
        <begin position="44"/>
        <end position="66"/>
    </location>
</feature>
<geneLocation type="plasmid" evidence="3">
    <name>pap1468-3</name>
</geneLocation>
<name>A0AAC9SS45_ACEPA</name>
<gene>
    <name evidence="2" type="ORF">S101468_03340</name>
</gene>
<keyword evidence="2" id="KW-0614">Plasmid</keyword>
<protein>
    <submittedName>
        <fullName evidence="2">Uncharacterized protein</fullName>
    </submittedName>
</protein>
<reference evidence="2 3" key="1">
    <citation type="submission" date="2017-06" db="EMBL/GenBank/DDBJ databases">
        <title>Genome sequence of Acetobacter pasteurianus subsp. pasteurianus strain SRCM101468.</title>
        <authorList>
            <person name="Cho S.H."/>
        </authorList>
    </citation>
    <scope>NUCLEOTIDE SEQUENCE [LARGE SCALE GENOMIC DNA]</scope>
    <source>
        <strain evidence="2 3">SRCM101468</strain>
        <plasmid evidence="3">pap1468-3</plasmid>
    </source>
</reference>
<dbReference type="AlphaFoldDB" id="A0AAC9SS45"/>
<accession>A0AAC9SS45</accession>
<evidence type="ECO:0000313" key="2">
    <source>
        <dbReference type="EMBL" id="ASC07541.1"/>
    </source>
</evidence>
<sequence length="66" mass="6944">MSVWLRSLLGAGSVGVRSCDDARCTARAMEQLYVGGSAGAGQYAENQGLSDRGDTGRTAEALRDYD</sequence>
<organism evidence="2 3">
    <name type="scientific">Acetobacter pasteurianus subsp. pasteurianus</name>
    <dbReference type="NCBI Taxonomy" id="481145"/>
    <lineage>
        <taxon>Bacteria</taxon>
        <taxon>Pseudomonadati</taxon>
        <taxon>Pseudomonadota</taxon>
        <taxon>Alphaproteobacteria</taxon>
        <taxon>Acetobacterales</taxon>
        <taxon>Acetobacteraceae</taxon>
        <taxon>Acetobacter</taxon>
    </lineage>
</organism>